<keyword evidence="8" id="KW-0645">Protease</keyword>
<feature type="transmembrane region" description="Helical" evidence="6">
    <location>
        <begin position="88"/>
        <end position="108"/>
    </location>
</feature>
<feature type="domain" description="Peptidase S54 rhomboid" evidence="7">
    <location>
        <begin position="50"/>
        <end position="185"/>
    </location>
</feature>
<keyword evidence="8" id="KW-0378">Hydrolase</keyword>
<protein>
    <submittedName>
        <fullName evidence="8">Rhomboid family intramembrane serine protease</fullName>
    </submittedName>
</protein>
<dbReference type="Pfam" id="PF01694">
    <property type="entry name" value="Rhomboid"/>
    <property type="match status" value="1"/>
</dbReference>
<feature type="region of interest" description="Disordered" evidence="5">
    <location>
        <begin position="226"/>
        <end position="254"/>
    </location>
</feature>
<dbReference type="InterPro" id="IPR022764">
    <property type="entry name" value="Peptidase_S54_rhomboid_dom"/>
</dbReference>
<proteinExistence type="predicted"/>
<evidence type="ECO:0000256" key="3">
    <source>
        <dbReference type="ARBA" id="ARBA00022989"/>
    </source>
</evidence>
<dbReference type="InterPro" id="IPR035952">
    <property type="entry name" value="Rhomboid-like_sf"/>
</dbReference>
<reference evidence="8 9" key="1">
    <citation type="submission" date="2019-10" db="EMBL/GenBank/DDBJ databases">
        <title>Genome sequence of Phaeocystidibacter marisrubri JCM30614 (type strain).</title>
        <authorList>
            <person name="Bowman J.P."/>
        </authorList>
    </citation>
    <scope>NUCLEOTIDE SEQUENCE [LARGE SCALE GENOMIC DNA]</scope>
    <source>
        <strain evidence="8 9">JCM 30614</strain>
    </source>
</reference>
<evidence type="ECO:0000256" key="5">
    <source>
        <dbReference type="SAM" id="MobiDB-lite"/>
    </source>
</evidence>
<dbReference type="GO" id="GO:0006508">
    <property type="term" value="P:proteolysis"/>
    <property type="evidence" value="ECO:0007669"/>
    <property type="project" value="UniProtKB-KW"/>
</dbReference>
<evidence type="ECO:0000256" key="6">
    <source>
        <dbReference type="SAM" id="Phobius"/>
    </source>
</evidence>
<feature type="compositionally biased region" description="Low complexity" evidence="5">
    <location>
        <begin position="245"/>
        <end position="254"/>
    </location>
</feature>
<feature type="transmembrane region" description="Helical" evidence="6">
    <location>
        <begin position="12"/>
        <end position="34"/>
    </location>
</feature>
<dbReference type="EMBL" id="WBVQ01000001">
    <property type="protein sequence ID" value="KAB2817700.1"/>
    <property type="molecule type" value="Genomic_DNA"/>
</dbReference>
<dbReference type="Gene3D" id="1.20.1540.10">
    <property type="entry name" value="Rhomboid-like"/>
    <property type="match status" value="1"/>
</dbReference>
<evidence type="ECO:0000256" key="2">
    <source>
        <dbReference type="ARBA" id="ARBA00022692"/>
    </source>
</evidence>
<feature type="transmembrane region" description="Helical" evidence="6">
    <location>
        <begin position="164"/>
        <end position="183"/>
    </location>
</feature>
<feature type="compositionally biased region" description="Acidic residues" evidence="5">
    <location>
        <begin position="227"/>
        <end position="244"/>
    </location>
</feature>
<evidence type="ECO:0000259" key="7">
    <source>
        <dbReference type="Pfam" id="PF01694"/>
    </source>
</evidence>
<name>A0A6L3ZKK6_9FLAO</name>
<comment type="caution">
    <text evidence="8">The sequence shown here is derived from an EMBL/GenBank/DDBJ whole genome shotgun (WGS) entry which is preliminary data.</text>
</comment>
<gene>
    <name evidence="8" type="ORF">F8C82_04660</name>
</gene>
<organism evidence="8 9">
    <name type="scientific">Phaeocystidibacter marisrubri</name>
    <dbReference type="NCBI Taxonomy" id="1577780"/>
    <lineage>
        <taxon>Bacteria</taxon>
        <taxon>Pseudomonadati</taxon>
        <taxon>Bacteroidota</taxon>
        <taxon>Flavobacteriia</taxon>
        <taxon>Flavobacteriales</taxon>
        <taxon>Phaeocystidibacteraceae</taxon>
        <taxon>Phaeocystidibacter</taxon>
    </lineage>
</organism>
<feature type="transmembrane region" description="Helical" evidence="6">
    <location>
        <begin position="140"/>
        <end position="158"/>
    </location>
</feature>
<dbReference type="InterPro" id="IPR050925">
    <property type="entry name" value="Rhomboid_protease_S54"/>
</dbReference>
<evidence type="ECO:0000256" key="1">
    <source>
        <dbReference type="ARBA" id="ARBA00004141"/>
    </source>
</evidence>
<evidence type="ECO:0000313" key="8">
    <source>
        <dbReference type="EMBL" id="KAB2817700.1"/>
    </source>
</evidence>
<feature type="transmembrane region" description="Helical" evidence="6">
    <location>
        <begin position="54"/>
        <end position="81"/>
    </location>
</feature>
<dbReference type="PANTHER" id="PTHR43731">
    <property type="entry name" value="RHOMBOID PROTEASE"/>
    <property type="match status" value="1"/>
</dbReference>
<keyword evidence="4 6" id="KW-0472">Membrane</keyword>
<keyword evidence="2 6" id="KW-0812">Transmembrane</keyword>
<evidence type="ECO:0000313" key="9">
    <source>
        <dbReference type="Proteomes" id="UP000484164"/>
    </source>
</evidence>
<keyword evidence="3 6" id="KW-1133">Transmembrane helix</keyword>
<dbReference type="RefSeq" id="WP_151692388.1">
    <property type="nucleotide sequence ID" value="NZ_BMGX01000002.1"/>
</dbReference>
<dbReference type="OrthoDB" id="465874at2"/>
<feature type="transmembrane region" description="Helical" evidence="6">
    <location>
        <begin position="114"/>
        <end position="133"/>
    </location>
</feature>
<keyword evidence="9" id="KW-1185">Reference proteome</keyword>
<evidence type="ECO:0000256" key="4">
    <source>
        <dbReference type="ARBA" id="ARBA00023136"/>
    </source>
</evidence>
<dbReference type="SUPFAM" id="SSF144091">
    <property type="entry name" value="Rhomboid-like"/>
    <property type="match status" value="1"/>
</dbReference>
<dbReference type="GO" id="GO:0016020">
    <property type="term" value="C:membrane"/>
    <property type="evidence" value="ECO:0007669"/>
    <property type="project" value="UniProtKB-SubCell"/>
</dbReference>
<accession>A0A6L3ZKK6</accession>
<dbReference type="GO" id="GO:0004252">
    <property type="term" value="F:serine-type endopeptidase activity"/>
    <property type="evidence" value="ECO:0007669"/>
    <property type="project" value="InterPro"/>
</dbReference>
<comment type="subcellular location">
    <subcellularLocation>
        <location evidence="1">Membrane</location>
        <topology evidence="1">Multi-pass membrane protein</topology>
    </subcellularLocation>
</comment>
<dbReference type="Proteomes" id="UP000484164">
    <property type="component" value="Unassembled WGS sequence"/>
</dbReference>
<dbReference type="PANTHER" id="PTHR43731:SF9">
    <property type="entry name" value="SLR1461 PROTEIN"/>
    <property type="match status" value="1"/>
</dbReference>
<sequence>MNPLEQRKPLWTYTIFPGLVVAALIAIHAIGVIFDLDLSQHGLRPRDSNRVFGVITFFFLHGSWEHLFNNVVGLFVLLSLMRYYFPTIFLKILVFSILFPAIGTFAIARDAIHIGASGAIYSLAAFLFVSSLIRANRYMLSLSLLIIFLYGGLWWGLFPLDNHVSYEGHFAGAVTGIVMAFIYSKAPYNAHVKEPEPEFEKEDVPDVIGDAWKITQPIEVRYIYVDDKDETDTPDDSSPDDSDDGGTTIPGNPR</sequence>
<dbReference type="AlphaFoldDB" id="A0A6L3ZKK6"/>